<dbReference type="Gene3D" id="1.20.1050.10">
    <property type="match status" value="1"/>
</dbReference>
<evidence type="ECO:0000313" key="8">
    <source>
        <dbReference type="EMBL" id="KAK9878741.1"/>
    </source>
</evidence>
<evidence type="ECO:0000256" key="4">
    <source>
        <dbReference type="ARBA" id="ARBA00038317"/>
    </source>
</evidence>
<comment type="similarity">
    <text evidence="4">Belongs to the GST superfamily. Sigma family.</text>
</comment>
<dbReference type="GO" id="GO:0006749">
    <property type="term" value="P:glutathione metabolic process"/>
    <property type="evidence" value="ECO:0007669"/>
    <property type="project" value="TreeGrafter"/>
</dbReference>
<dbReference type="InterPro" id="IPR004045">
    <property type="entry name" value="Glutathione_S-Trfase_N"/>
</dbReference>
<dbReference type="InterPro" id="IPR036249">
    <property type="entry name" value="Thioredoxin-like_sf"/>
</dbReference>
<comment type="catalytic activity">
    <reaction evidence="5">
        <text>RX + glutathione = an S-substituted glutathione + a halide anion + H(+)</text>
        <dbReference type="Rhea" id="RHEA:16437"/>
        <dbReference type="ChEBI" id="CHEBI:15378"/>
        <dbReference type="ChEBI" id="CHEBI:16042"/>
        <dbReference type="ChEBI" id="CHEBI:17792"/>
        <dbReference type="ChEBI" id="CHEBI:57925"/>
        <dbReference type="ChEBI" id="CHEBI:90779"/>
        <dbReference type="EC" id="2.5.1.18"/>
    </reaction>
</comment>
<dbReference type="PROSITE" id="PS50405">
    <property type="entry name" value="GST_CTER"/>
    <property type="match status" value="1"/>
</dbReference>
<dbReference type="SUPFAM" id="SSF47616">
    <property type="entry name" value="GST C-terminal domain-like"/>
    <property type="match status" value="1"/>
</dbReference>
<evidence type="ECO:0000256" key="1">
    <source>
        <dbReference type="ARBA" id="ARBA00011738"/>
    </source>
</evidence>
<gene>
    <name evidence="8" type="ORF">WA026_023673</name>
</gene>
<dbReference type="CDD" id="cd03192">
    <property type="entry name" value="GST_C_Sigma_like"/>
    <property type="match status" value="1"/>
</dbReference>
<dbReference type="AlphaFoldDB" id="A0AAW1U4Z4"/>
<dbReference type="FunFam" id="1.20.1050.10:FF:000030">
    <property type="entry name" value="Glutathione S-transferase S1"/>
    <property type="match status" value="1"/>
</dbReference>
<name>A0AAW1U4Z4_9CUCU</name>
<comment type="caution">
    <text evidence="8">The sequence shown here is derived from an EMBL/GenBank/DDBJ whole genome shotgun (WGS) entry which is preliminary data.</text>
</comment>
<dbReference type="InterPro" id="IPR036282">
    <property type="entry name" value="Glutathione-S-Trfase_C_sf"/>
</dbReference>
<proteinExistence type="inferred from homology"/>
<evidence type="ECO:0000256" key="2">
    <source>
        <dbReference type="ARBA" id="ARBA00012452"/>
    </source>
</evidence>
<evidence type="ECO:0000256" key="5">
    <source>
        <dbReference type="ARBA" id="ARBA00047960"/>
    </source>
</evidence>
<protein>
    <recommendedName>
        <fullName evidence="2">glutathione transferase</fullName>
        <ecNumber evidence="2">2.5.1.18</ecNumber>
    </recommendedName>
</protein>
<dbReference type="PANTHER" id="PTHR11571">
    <property type="entry name" value="GLUTATHIONE S-TRANSFERASE"/>
    <property type="match status" value="1"/>
</dbReference>
<dbReference type="InterPro" id="IPR004046">
    <property type="entry name" value="GST_C"/>
</dbReference>
<organism evidence="8 9">
    <name type="scientific">Henosepilachna vigintioctopunctata</name>
    <dbReference type="NCBI Taxonomy" id="420089"/>
    <lineage>
        <taxon>Eukaryota</taxon>
        <taxon>Metazoa</taxon>
        <taxon>Ecdysozoa</taxon>
        <taxon>Arthropoda</taxon>
        <taxon>Hexapoda</taxon>
        <taxon>Insecta</taxon>
        <taxon>Pterygota</taxon>
        <taxon>Neoptera</taxon>
        <taxon>Endopterygota</taxon>
        <taxon>Coleoptera</taxon>
        <taxon>Polyphaga</taxon>
        <taxon>Cucujiformia</taxon>
        <taxon>Coccinelloidea</taxon>
        <taxon>Coccinellidae</taxon>
        <taxon>Epilachninae</taxon>
        <taxon>Epilachnini</taxon>
        <taxon>Henosepilachna</taxon>
    </lineage>
</organism>
<dbReference type="InterPro" id="IPR050213">
    <property type="entry name" value="GST_superfamily"/>
</dbReference>
<dbReference type="EMBL" id="JARQZJ010000057">
    <property type="protein sequence ID" value="KAK9878741.1"/>
    <property type="molecule type" value="Genomic_DNA"/>
</dbReference>
<evidence type="ECO:0000313" key="9">
    <source>
        <dbReference type="Proteomes" id="UP001431783"/>
    </source>
</evidence>
<dbReference type="InterPro" id="IPR010987">
    <property type="entry name" value="Glutathione-S-Trfase_C-like"/>
</dbReference>
<keyword evidence="3" id="KW-0808">Transferase</keyword>
<dbReference type="EC" id="2.5.1.18" evidence="2"/>
<dbReference type="Gene3D" id="3.40.30.10">
    <property type="entry name" value="Glutaredoxin"/>
    <property type="match status" value="1"/>
</dbReference>
<dbReference type="GO" id="GO:0004364">
    <property type="term" value="F:glutathione transferase activity"/>
    <property type="evidence" value="ECO:0007669"/>
    <property type="project" value="UniProtKB-EC"/>
</dbReference>
<reference evidence="8 9" key="1">
    <citation type="submission" date="2023-03" db="EMBL/GenBank/DDBJ databases">
        <title>Genome insight into feeding habits of ladybird beetles.</title>
        <authorList>
            <person name="Li H.-S."/>
            <person name="Huang Y.-H."/>
            <person name="Pang H."/>
        </authorList>
    </citation>
    <scope>NUCLEOTIDE SEQUENCE [LARGE SCALE GENOMIC DNA]</scope>
    <source>
        <strain evidence="8">SYSU_2023b</strain>
        <tissue evidence="8">Whole body</tissue>
    </source>
</reference>
<evidence type="ECO:0000259" key="7">
    <source>
        <dbReference type="PROSITE" id="PS50405"/>
    </source>
</evidence>
<dbReference type="SUPFAM" id="SSF52833">
    <property type="entry name" value="Thioredoxin-like"/>
    <property type="match status" value="1"/>
</dbReference>
<sequence>MAPAYKVTYFPITALGEPIRFLLSYGGFEFEDCRIGPENWPQLKPSIGKYHYESDEQVKERIKGTLFSETLPYYLERLDKIAKDNNGYLAAGRLTWADLYFIALLDYMNQMAKTDIIVDHPNLLAVKNNVLSLPAIKTWIEKRPESTY</sequence>
<evidence type="ECO:0000256" key="3">
    <source>
        <dbReference type="ARBA" id="ARBA00022679"/>
    </source>
</evidence>
<dbReference type="PANTHER" id="PTHR11571:SF224">
    <property type="entry name" value="HEMATOPOIETIC PROSTAGLANDIN D SYNTHASE"/>
    <property type="match status" value="1"/>
</dbReference>
<comment type="subunit">
    <text evidence="1">Homodimer.</text>
</comment>
<feature type="domain" description="GST C-terminal" evidence="7">
    <location>
        <begin position="17"/>
        <end position="148"/>
    </location>
</feature>
<feature type="domain" description="GST N-terminal" evidence="6">
    <location>
        <begin position="3"/>
        <end position="89"/>
    </location>
</feature>
<dbReference type="Pfam" id="PF14497">
    <property type="entry name" value="GST_C_3"/>
    <property type="match status" value="1"/>
</dbReference>
<evidence type="ECO:0000259" key="6">
    <source>
        <dbReference type="PROSITE" id="PS50404"/>
    </source>
</evidence>
<keyword evidence="9" id="KW-1185">Reference proteome</keyword>
<dbReference type="Proteomes" id="UP001431783">
    <property type="component" value="Unassembled WGS sequence"/>
</dbReference>
<dbReference type="PROSITE" id="PS50404">
    <property type="entry name" value="GST_NTER"/>
    <property type="match status" value="1"/>
</dbReference>
<accession>A0AAW1U4Z4</accession>